<dbReference type="Gene3D" id="1.10.4030.10">
    <property type="entry name" value="Porin chaperone SurA, peptide-binding domain"/>
    <property type="match status" value="1"/>
</dbReference>
<evidence type="ECO:0000313" key="2">
    <source>
        <dbReference type="EMBL" id="SUZ80115.1"/>
    </source>
</evidence>
<sequence>VLVLDRIYLIVNSQMLTRTEAQDVAAALKVREAAVKKTKIELDKELLSNLVQEMLLLDRAEALKISPGAKEIASRLDRLAADQPQLLEVYAEEDLKEQISREFKKHHVISREVDSKIRMEGAEIELFCKQQLHKERKVGLAQILLQGSADEVQSKVKTIRLAFESGVSFEELAKQHSADSSAKRTGGKLGIFKPADLLAEIGEVTNNLEPGQISQVVQTNLGNHLLYIYKEEFAEGLDCSNLKTEQETNYSNALYAQKRGALLDIYMDELFACANIEIKDPENSGLPASSSLPVVEKDNINCQARRMMVLPQKKKKKKKVQRKN</sequence>
<dbReference type="EMBL" id="UINC01001415">
    <property type="protein sequence ID" value="SUZ80115.1"/>
    <property type="molecule type" value="Genomic_DNA"/>
</dbReference>
<accession>A0A381QL87</accession>
<dbReference type="InterPro" id="IPR050245">
    <property type="entry name" value="PrsA_foldase"/>
</dbReference>
<reference evidence="2" key="1">
    <citation type="submission" date="2018-05" db="EMBL/GenBank/DDBJ databases">
        <authorList>
            <person name="Lanie J.A."/>
            <person name="Ng W.-L."/>
            <person name="Kazmierczak K.M."/>
            <person name="Andrzejewski T.M."/>
            <person name="Davidsen T.M."/>
            <person name="Wayne K.J."/>
            <person name="Tettelin H."/>
            <person name="Glass J.I."/>
            <person name="Rusch D."/>
            <person name="Podicherti R."/>
            <person name="Tsui H.-C.T."/>
            <person name="Winkler M.E."/>
        </authorList>
    </citation>
    <scope>NUCLEOTIDE SEQUENCE</scope>
</reference>
<feature type="non-terminal residue" evidence="2">
    <location>
        <position position="1"/>
    </location>
</feature>
<gene>
    <name evidence="2" type="ORF">METZ01_LOCUS32969</name>
</gene>
<dbReference type="SUPFAM" id="SSF54534">
    <property type="entry name" value="FKBP-like"/>
    <property type="match status" value="1"/>
</dbReference>
<dbReference type="AlphaFoldDB" id="A0A381QL87"/>
<dbReference type="InterPro" id="IPR027304">
    <property type="entry name" value="Trigger_fact/SurA_dom_sf"/>
</dbReference>
<dbReference type="PROSITE" id="PS01096">
    <property type="entry name" value="PPIC_PPIASE_1"/>
    <property type="match status" value="1"/>
</dbReference>
<dbReference type="PANTHER" id="PTHR47245">
    <property type="entry name" value="PEPTIDYLPROLYL ISOMERASE"/>
    <property type="match status" value="1"/>
</dbReference>
<dbReference type="InterPro" id="IPR023058">
    <property type="entry name" value="PPIase_PpiC_CS"/>
</dbReference>
<organism evidence="2">
    <name type="scientific">marine metagenome</name>
    <dbReference type="NCBI Taxonomy" id="408172"/>
    <lineage>
        <taxon>unclassified sequences</taxon>
        <taxon>metagenomes</taxon>
        <taxon>ecological metagenomes</taxon>
    </lineage>
</organism>
<dbReference type="PROSITE" id="PS50198">
    <property type="entry name" value="PPIC_PPIASE_2"/>
    <property type="match status" value="1"/>
</dbReference>
<dbReference type="GO" id="GO:0003755">
    <property type="term" value="F:peptidyl-prolyl cis-trans isomerase activity"/>
    <property type="evidence" value="ECO:0007669"/>
    <property type="project" value="InterPro"/>
</dbReference>
<proteinExistence type="predicted"/>
<dbReference type="SUPFAM" id="SSF109998">
    <property type="entry name" value="Triger factor/SurA peptide-binding domain-like"/>
    <property type="match status" value="1"/>
</dbReference>
<dbReference type="Pfam" id="PF00639">
    <property type="entry name" value="Rotamase"/>
    <property type="match status" value="1"/>
</dbReference>
<dbReference type="Gene3D" id="3.10.50.40">
    <property type="match status" value="1"/>
</dbReference>
<name>A0A381QL87_9ZZZZ</name>
<dbReference type="PANTHER" id="PTHR47245:SF2">
    <property type="entry name" value="PEPTIDYL-PROLYL CIS-TRANS ISOMERASE HP_0175-RELATED"/>
    <property type="match status" value="1"/>
</dbReference>
<protein>
    <recommendedName>
        <fullName evidence="1">PpiC domain-containing protein</fullName>
    </recommendedName>
</protein>
<feature type="domain" description="PpiC" evidence="1">
    <location>
        <begin position="135"/>
        <end position="230"/>
    </location>
</feature>
<dbReference type="InterPro" id="IPR046357">
    <property type="entry name" value="PPIase_dom_sf"/>
</dbReference>
<dbReference type="InterPro" id="IPR000297">
    <property type="entry name" value="PPIase_PpiC"/>
</dbReference>
<evidence type="ECO:0000259" key="1">
    <source>
        <dbReference type="PROSITE" id="PS50198"/>
    </source>
</evidence>